<dbReference type="InterPro" id="IPR013083">
    <property type="entry name" value="Znf_RING/FYVE/PHD"/>
</dbReference>
<keyword evidence="6" id="KW-0597">Phosphoprotein</keyword>
<comment type="subcellular location">
    <subcellularLocation>
        <location evidence="2">Nucleus</location>
    </subcellularLocation>
</comment>
<dbReference type="SUPFAM" id="SSF49599">
    <property type="entry name" value="TRAF domain-like"/>
    <property type="match status" value="1"/>
</dbReference>
<feature type="region of interest" description="Disordered" evidence="17">
    <location>
        <begin position="1"/>
        <end position="222"/>
    </location>
</feature>
<keyword evidence="15" id="KW-0539">Nucleus</keyword>
<sequence length="522" mass="56119">MAQLMRGMARSSCHVRRPRPAVPMAWDEASSSRRRKRPRYRPPPSPVTASSPSYSPTSPSYAPTSPAYSPTEPLNWAPEEPGFEGRDDDEEEQSGSERDGSDGYDGEERDHQQAREEEETPRRQRVRDEEGESDGEQDYSDGSDGENGVEDDEQQASHLLSEEEEEEEEPLQPHGEERRRSASGREQEHPDGSDGGNGVEGEHQTGGEEEEAPPPQAHGEDDAAVAADGDLSAVATARPSSPALSIRSDSSSAVLGEMTVDRSTAGLDCGICFLPLKPPIFQCDVGHVVCSPCRDKLATEGLCHVCRNPTGFRRCHAMEQVVDAVRVPCPHAAHGCADRPAYHDRDRHASECPHAPYHCPAGADACGFAGPAPALAEHAAAAHGWACATAGASRVGVDLRDGFNFLLTAGGGAQQHLLLLNVARTPYGRAVSAAWLRPHHQAAAAAATAARCELGLYYSHYKDGLVRKHTQGSRFHVASMDDDPAAWDALKDPGASFQFLVPNRLGGSDEGDLRVTVDINIV</sequence>
<comment type="similarity">
    <text evidence="4">Belongs to the SINA (Seven in absentia) family.</text>
</comment>
<keyword evidence="11" id="KW-0833">Ubl conjugation pathway</keyword>
<reference evidence="19" key="1">
    <citation type="submission" date="2024-10" db="EMBL/GenBank/DDBJ databases">
        <authorList>
            <person name="Ryan C."/>
        </authorList>
    </citation>
    <scope>NUCLEOTIDE SEQUENCE [LARGE SCALE GENOMIC DNA]</scope>
</reference>
<keyword evidence="7" id="KW-0808">Transferase</keyword>
<evidence type="ECO:0000256" key="14">
    <source>
        <dbReference type="ARBA" id="ARBA00023163"/>
    </source>
</evidence>
<evidence type="ECO:0000256" key="7">
    <source>
        <dbReference type="ARBA" id="ARBA00022679"/>
    </source>
</evidence>
<feature type="compositionally biased region" description="Low complexity" evidence="17">
    <location>
        <begin position="47"/>
        <end position="70"/>
    </location>
</feature>
<dbReference type="PANTHER" id="PTHR10315">
    <property type="entry name" value="E3 UBIQUITIN PROTEIN LIGASE SIAH"/>
    <property type="match status" value="1"/>
</dbReference>
<evidence type="ECO:0000256" key="13">
    <source>
        <dbReference type="ARBA" id="ARBA00023125"/>
    </source>
</evidence>
<keyword evidence="8" id="KW-0479">Metal-binding</keyword>
<evidence type="ECO:0000256" key="5">
    <source>
        <dbReference type="ARBA" id="ARBA00012483"/>
    </source>
</evidence>
<keyword evidence="10 16" id="KW-0863">Zinc-finger</keyword>
<evidence type="ECO:0000256" key="6">
    <source>
        <dbReference type="ARBA" id="ARBA00022553"/>
    </source>
</evidence>
<gene>
    <name evidence="19" type="ORF">URODEC1_LOCUS6162</name>
</gene>
<accession>A0ABC8VS09</accession>
<evidence type="ECO:0000256" key="8">
    <source>
        <dbReference type="ARBA" id="ARBA00022723"/>
    </source>
</evidence>
<name>A0ABC8VS09_9POAL</name>
<evidence type="ECO:0000256" key="2">
    <source>
        <dbReference type="ARBA" id="ARBA00004123"/>
    </source>
</evidence>
<dbReference type="Pfam" id="PF21362">
    <property type="entry name" value="Sina_RING"/>
    <property type="match status" value="1"/>
</dbReference>
<evidence type="ECO:0000313" key="20">
    <source>
        <dbReference type="Proteomes" id="UP001497457"/>
    </source>
</evidence>
<dbReference type="GO" id="GO:0061630">
    <property type="term" value="F:ubiquitin protein ligase activity"/>
    <property type="evidence" value="ECO:0007669"/>
    <property type="project" value="UniProtKB-EC"/>
</dbReference>
<evidence type="ECO:0000256" key="17">
    <source>
        <dbReference type="SAM" id="MobiDB-lite"/>
    </source>
</evidence>
<dbReference type="EC" id="2.3.2.27" evidence="5"/>
<dbReference type="GO" id="GO:0003677">
    <property type="term" value="F:DNA binding"/>
    <property type="evidence" value="ECO:0007669"/>
    <property type="project" value="UniProtKB-KW"/>
</dbReference>
<proteinExistence type="inferred from homology"/>
<comment type="catalytic activity">
    <reaction evidence="1">
        <text>S-ubiquitinyl-[E2 ubiquitin-conjugating enzyme]-L-cysteine + [acceptor protein]-L-lysine = [E2 ubiquitin-conjugating enzyme]-L-cysteine + N(6)-ubiquitinyl-[acceptor protein]-L-lysine.</text>
        <dbReference type="EC" id="2.3.2.27"/>
    </reaction>
</comment>
<dbReference type="InterPro" id="IPR013010">
    <property type="entry name" value="Znf_SIAH"/>
</dbReference>
<dbReference type="Gene3D" id="3.30.40.10">
    <property type="entry name" value="Zinc/RING finger domain, C3HC4 (zinc finger)"/>
    <property type="match status" value="1"/>
</dbReference>
<keyword evidence="9" id="KW-0677">Repeat</keyword>
<evidence type="ECO:0000256" key="11">
    <source>
        <dbReference type="ARBA" id="ARBA00022786"/>
    </source>
</evidence>
<organism evidence="19 20">
    <name type="scientific">Urochloa decumbens</name>
    <dbReference type="NCBI Taxonomy" id="240449"/>
    <lineage>
        <taxon>Eukaryota</taxon>
        <taxon>Viridiplantae</taxon>
        <taxon>Streptophyta</taxon>
        <taxon>Embryophyta</taxon>
        <taxon>Tracheophyta</taxon>
        <taxon>Spermatophyta</taxon>
        <taxon>Magnoliopsida</taxon>
        <taxon>Liliopsida</taxon>
        <taxon>Poales</taxon>
        <taxon>Poaceae</taxon>
        <taxon>PACMAD clade</taxon>
        <taxon>Panicoideae</taxon>
        <taxon>Panicodae</taxon>
        <taxon>Paniceae</taxon>
        <taxon>Melinidinae</taxon>
        <taxon>Urochloa</taxon>
    </lineage>
</organism>
<keyword evidence="13" id="KW-0238">DNA-binding</keyword>
<evidence type="ECO:0000256" key="16">
    <source>
        <dbReference type="PROSITE-ProRule" id="PRU00455"/>
    </source>
</evidence>
<dbReference type="InterPro" id="IPR049548">
    <property type="entry name" value="Sina-like_RING"/>
</dbReference>
<dbReference type="Proteomes" id="UP001497457">
    <property type="component" value="Chromosome 10rd"/>
</dbReference>
<feature type="compositionally biased region" description="Basic and acidic residues" evidence="17">
    <location>
        <begin position="174"/>
        <end position="192"/>
    </location>
</feature>
<evidence type="ECO:0000256" key="3">
    <source>
        <dbReference type="ARBA" id="ARBA00004906"/>
    </source>
</evidence>
<evidence type="ECO:0000256" key="12">
    <source>
        <dbReference type="ARBA" id="ARBA00022833"/>
    </source>
</evidence>
<dbReference type="AlphaFoldDB" id="A0ABC8VS09"/>
<dbReference type="CDD" id="cd16571">
    <property type="entry name" value="RING-HC_SIAHs"/>
    <property type="match status" value="1"/>
</dbReference>
<evidence type="ECO:0000259" key="18">
    <source>
        <dbReference type="PROSITE" id="PS51081"/>
    </source>
</evidence>
<dbReference type="PROSITE" id="PS51081">
    <property type="entry name" value="ZF_SIAH"/>
    <property type="match status" value="1"/>
</dbReference>
<dbReference type="GO" id="GO:0005634">
    <property type="term" value="C:nucleus"/>
    <property type="evidence" value="ECO:0007669"/>
    <property type="project" value="UniProtKB-SubCell"/>
</dbReference>
<dbReference type="InterPro" id="IPR000684">
    <property type="entry name" value="RNA_pol_II_repeat_euk"/>
</dbReference>
<evidence type="ECO:0000256" key="4">
    <source>
        <dbReference type="ARBA" id="ARBA00009119"/>
    </source>
</evidence>
<keyword evidence="12" id="KW-0862">Zinc</keyword>
<comment type="pathway">
    <text evidence="3">Protein modification; protein ubiquitination.</text>
</comment>
<dbReference type="PROSITE" id="PS00115">
    <property type="entry name" value="RNA_POL_II_REPEAT"/>
    <property type="match status" value="1"/>
</dbReference>
<dbReference type="Pfam" id="PF21361">
    <property type="entry name" value="Sina_ZnF"/>
    <property type="match status" value="1"/>
</dbReference>
<dbReference type="EMBL" id="OZ075120">
    <property type="protein sequence ID" value="CAL4895644.1"/>
    <property type="molecule type" value="Genomic_DNA"/>
</dbReference>
<evidence type="ECO:0000313" key="19">
    <source>
        <dbReference type="EMBL" id="CAL4895644.1"/>
    </source>
</evidence>
<dbReference type="GO" id="GO:0008270">
    <property type="term" value="F:zinc ion binding"/>
    <property type="evidence" value="ECO:0007669"/>
    <property type="project" value="UniProtKB-KW"/>
</dbReference>
<keyword evidence="20" id="KW-1185">Reference proteome</keyword>
<evidence type="ECO:0000256" key="9">
    <source>
        <dbReference type="ARBA" id="ARBA00022737"/>
    </source>
</evidence>
<keyword evidence="14" id="KW-0804">Transcription</keyword>
<feature type="compositionally biased region" description="Basic and acidic residues" evidence="17">
    <location>
        <begin position="95"/>
        <end position="128"/>
    </location>
</feature>
<evidence type="ECO:0000256" key="1">
    <source>
        <dbReference type="ARBA" id="ARBA00000900"/>
    </source>
</evidence>
<feature type="domain" description="SIAH-type" evidence="18">
    <location>
        <begin position="324"/>
        <end position="384"/>
    </location>
</feature>
<feature type="compositionally biased region" description="Acidic residues" evidence="17">
    <location>
        <begin position="129"/>
        <end position="154"/>
    </location>
</feature>
<protein>
    <recommendedName>
        <fullName evidence="5">RING-type E3 ubiquitin transferase</fullName>
        <ecNumber evidence="5">2.3.2.27</ecNumber>
    </recommendedName>
</protein>
<evidence type="ECO:0000256" key="15">
    <source>
        <dbReference type="ARBA" id="ARBA00023242"/>
    </source>
</evidence>
<dbReference type="PANTHER" id="PTHR10315:SF96">
    <property type="entry name" value="SIAH-TYPE DOMAIN-CONTAINING PROTEIN"/>
    <property type="match status" value="1"/>
</dbReference>
<dbReference type="InterPro" id="IPR052088">
    <property type="entry name" value="E3_ubiquitin-ligase_SINA"/>
</dbReference>
<evidence type="ECO:0000256" key="10">
    <source>
        <dbReference type="ARBA" id="ARBA00022771"/>
    </source>
</evidence>